<feature type="domain" description="HTH gntR-type" evidence="4">
    <location>
        <begin position="15"/>
        <end position="82"/>
    </location>
</feature>
<evidence type="ECO:0000256" key="1">
    <source>
        <dbReference type="ARBA" id="ARBA00023015"/>
    </source>
</evidence>
<dbReference type="CDD" id="cd07377">
    <property type="entry name" value="WHTH_GntR"/>
    <property type="match status" value="1"/>
</dbReference>
<keyword evidence="1" id="KW-0805">Transcription regulation</keyword>
<organism evidence="5 6">
    <name type="scientific">Agrobacterium tumefaciens</name>
    <dbReference type="NCBI Taxonomy" id="358"/>
    <lineage>
        <taxon>Bacteria</taxon>
        <taxon>Pseudomonadati</taxon>
        <taxon>Pseudomonadota</taxon>
        <taxon>Alphaproteobacteria</taxon>
        <taxon>Hyphomicrobiales</taxon>
        <taxon>Rhizobiaceae</taxon>
        <taxon>Rhizobium/Agrobacterium group</taxon>
        <taxon>Agrobacterium</taxon>
        <taxon>Agrobacterium tumefaciens complex</taxon>
    </lineage>
</organism>
<dbReference type="Pfam" id="PF07729">
    <property type="entry name" value="FCD"/>
    <property type="match status" value="1"/>
</dbReference>
<dbReference type="Pfam" id="PF00392">
    <property type="entry name" value="GntR"/>
    <property type="match status" value="1"/>
</dbReference>
<dbReference type="InterPro" id="IPR008920">
    <property type="entry name" value="TF_FadR/GntR_C"/>
</dbReference>
<gene>
    <name evidence="5" type="ORF">CFBP5877_24565</name>
</gene>
<keyword evidence="3" id="KW-0804">Transcription</keyword>
<dbReference type="GO" id="GO:0003700">
    <property type="term" value="F:DNA-binding transcription factor activity"/>
    <property type="evidence" value="ECO:0007669"/>
    <property type="project" value="InterPro"/>
</dbReference>
<dbReference type="PANTHER" id="PTHR43537:SF41">
    <property type="entry name" value="TRANSCRIPTIONAL REGULATORY PROTEIN"/>
    <property type="match status" value="1"/>
</dbReference>
<dbReference type="PANTHER" id="PTHR43537">
    <property type="entry name" value="TRANSCRIPTIONAL REGULATOR, GNTR FAMILY"/>
    <property type="match status" value="1"/>
</dbReference>
<proteinExistence type="predicted"/>
<evidence type="ECO:0000313" key="5">
    <source>
        <dbReference type="EMBL" id="QCL82216.1"/>
    </source>
</evidence>
<dbReference type="PRINTS" id="PR00035">
    <property type="entry name" value="HTHGNTR"/>
</dbReference>
<protein>
    <submittedName>
        <fullName evidence="5">GntR family transcriptional regulator</fullName>
    </submittedName>
</protein>
<reference evidence="5 6" key="1">
    <citation type="submission" date="2019-04" db="EMBL/GenBank/DDBJ databases">
        <title>Complete genome sequence of Agrobacterium tumefaciens CFBP5877.</title>
        <authorList>
            <person name="Huang Y.-Y."/>
            <person name="Chiang H.-Y."/>
            <person name="Chou L."/>
            <person name="Lai E.-M."/>
            <person name="Kuo C.-H."/>
        </authorList>
    </citation>
    <scope>NUCLEOTIDE SEQUENCE [LARGE SCALE GENOMIC DNA]</scope>
    <source>
        <strain evidence="5 6">CFBP5877</strain>
    </source>
</reference>
<dbReference type="SUPFAM" id="SSF46785">
    <property type="entry name" value="Winged helix' DNA-binding domain"/>
    <property type="match status" value="1"/>
</dbReference>
<evidence type="ECO:0000256" key="2">
    <source>
        <dbReference type="ARBA" id="ARBA00023125"/>
    </source>
</evidence>
<dbReference type="EMBL" id="CP039898">
    <property type="protein sequence ID" value="QCL82216.1"/>
    <property type="molecule type" value="Genomic_DNA"/>
</dbReference>
<name>A0AAE6BHU9_AGRTU</name>
<dbReference type="PROSITE" id="PS50949">
    <property type="entry name" value="HTH_GNTR"/>
    <property type="match status" value="1"/>
</dbReference>
<evidence type="ECO:0000256" key="3">
    <source>
        <dbReference type="ARBA" id="ARBA00023163"/>
    </source>
</evidence>
<sequence>MDDFAAVNVEAIRPETVADRIARILREAISGGELRGGVALRQDELASRFGFSRMPVRDALRLLESEGLVTIHPTKGAFVARMDAKEIAEIYSIRSLLETEALHLSYAGLTTADLDRAATLLAQIDTETDVGRWGTLNKQFHMTLYGACQNERLIGLIATHHDAADRYVRVLLSSLDYEQQSQEEHRALLKACRDRNIDAASAILQRHLLEGCRKLSAAAQRLIMP</sequence>
<dbReference type="InterPro" id="IPR036390">
    <property type="entry name" value="WH_DNA-bd_sf"/>
</dbReference>
<evidence type="ECO:0000259" key="4">
    <source>
        <dbReference type="PROSITE" id="PS50949"/>
    </source>
</evidence>
<dbReference type="RefSeq" id="WP_080827594.1">
    <property type="nucleotide sequence ID" value="NZ_CP039889.1"/>
</dbReference>
<dbReference type="Proteomes" id="UP000298579">
    <property type="component" value="Chromosome linear"/>
</dbReference>
<dbReference type="InterPro" id="IPR000524">
    <property type="entry name" value="Tscrpt_reg_HTH_GntR"/>
</dbReference>
<keyword evidence="2" id="KW-0238">DNA-binding</keyword>
<dbReference type="InterPro" id="IPR011711">
    <property type="entry name" value="GntR_C"/>
</dbReference>
<dbReference type="GO" id="GO:0003677">
    <property type="term" value="F:DNA binding"/>
    <property type="evidence" value="ECO:0007669"/>
    <property type="project" value="UniProtKB-KW"/>
</dbReference>
<dbReference type="Gene3D" id="1.20.120.530">
    <property type="entry name" value="GntR ligand-binding domain-like"/>
    <property type="match status" value="1"/>
</dbReference>
<dbReference type="AlphaFoldDB" id="A0AAE6BHU9"/>
<accession>A0AAE6BHU9</accession>
<evidence type="ECO:0000313" key="6">
    <source>
        <dbReference type="Proteomes" id="UP000298579"/>
    </source>
</evidence>
<dbReference type="InterPro" id="IPR036388">
    <property type="entry name" value="WH-like_DNA-bd_sf"/>
</dbReference>
<dbReference type="Gene3D" id="1.10.10.10">
    <property type="entry name" value="Winged helix-like DNA-binding domain superfamily/Winged helix DNA-binding domain"/>
    <property type="match status" value="1"/>
</dbReference>
<dbReference type="SMART" id="SM00895">
    <property type="entry name" value="FCD"/>
    <property type="match status" value="1"/>
</dbReference>
<dbReference type="SMART" id="SM00345">
    <property type="entry name" value="HTH_GNTR"/>
    <property type="match status" value="1"/>
</dbReference>
<dbReference type="SUPFAM" id="SSF48008">
    <property type="entry name" value="GntR ligand-binding domain-like"/>
    <property type="match status" value="1"/>
</dbReference>